<sequence precursor="true">MLRFPVAVILAVSTVVGMAVPANAEQGLTAGSVKLQSLGPMAFAENGVLLVGDPKAATVYAISVANDSTPPAEFAINVADVRLAIGDKVGSAAGDIVIGDLAVDPQSKTIVVSAESKGQFHLLQVGADGELTSIDLQNVVHAAKALPDPPADEITGQGRRQKNLRMESITDIAFFDGKVMVSGVSATESPSNVMEFSFPFSDNSIVTHVQIYHAAHGRVEEPTIRTFVPMTIDGEATLLAGFTCTPLVRFPIESLGSKETVRGTTVAELGNWNSPIDLITYEKDGRSTLLMSNTARGVMKISTDDIQNATGLTQRVANGGTAGQPFETIAAFDGVTQMDKLSDSQAIVVIGKSDEVQRLVVMDLP</sequence>
<evidence type="ECO:0000313" key="3">
    <source>
        <dbReference type="Proteomes" id="UP000318288"/>
    </source>
</evidence>
<reference evidence="2 3" key="1">
    <citation type="submission" date="2019-02" db="EMBL/GenBank/DDBJ databases">
        <title>Deep-cultivation of Planctomycetes and their phenomic and genomic characterization uncovers novel biology.</title>
        <authorList>
            <person name="Wiegand S."/>
            <person name="Jogler M."/>
            <person name="Boedeker C."/>
            <person name="Pinto D."/>
            <person name="Vollmers J."/>
            <person name="Rivas-Marin E."/>
            <person name="Kohn T."/>
            <person name="Peeters S.H."/>
            <person name="Heuer A."/>
            <person name="Rast P."/>
            <person name="Oberbeckmann S."/>
            <person name="Bunk B."/>
            <person name="Jeske O."/>
            <person name="Meyerdierks A."/>
            <person name="Storesund J.E."/>
            <person name="Kallscheuer N."/>
            <person name="Luecker S."/>
            <person name="Lage O.M."/>
            <person name="Pohl T."/>
            <person name="Merkel B.J."/>
            <person name="Hornburger P."/>
            <person name="Mueller R.-W."/>
            <person name="Bruemmer F."/>
            <person name="Labrenz M."/>
            <person name="Spormann A.M."/>
            <person name="Op Den Camp H."/>
            <person name="Overmann J."/>
            <person name="Amann R."/>
            <person name="Jetten M.S.M."/>
            <person name="Mascher T."/>
            <person name="Medema M.H."/>
            <person name="Devos D.P."/>
            <person name="Kaster A.-K."/>
            <person name="Ovreas L."/>
            <person name="Rohde M."/>
            <person name="Galperin M.Y."/>
            <person name="Jogler C."/>
        </authorList>
    </citation>
    <scope>NUCLEOTIDE SEQUENCE [LARGE SCALE GENOMIC DNA]</scope>
    <source>
        <strain evidence="2 3">Poly51</strain>
    </source>
</reference>
<keyword evidence="3" id="KW-1185">Reference proteome</keyword>
<dbReference type="EMBL" id="SJPW01000003">
    <property type="protein sequence ID" value="TWU56501.1"/>
    <property type="molecule type" value="Genomic_DNA"/>
</dbReference>
<feature type="chain" id="PRO_5023063604" evidence="1">
    <location>
        <begin position="25"/>
        <end position="365"/>
    </location>
</feature>
<keyword evidence="1" id="KW-0732">Signal</keyword>
<dbReference type="RefSeq" id="WP_146457621.1">
    <property type="nucleotide sequence ID" value="NZ_SJPW01000003.1"/>
</dbReference>
<protein>
    <submittedName>
        <fullName evidence="2">Uncharacterized protein</fullName>
    </submittedName>
</protein>
<proteinExistence type="predicted"/>
<gene>
    <name evidence="2" type="ORF">Poly51_24120</name>
</gene>
<comment type="caution">
    <text evidence="2">The sequence shown here is derived from an EMBL/GenBank/DDBJ whole genome shotgun (WGS) entry which is preliminary data.</text>
</comment>
<name>A0A5C6FAC8_9BACT</name>
<dbReference type="AlphaFoldDB" id="A0A5C6FAC8"/>
<feature type="signal peptide" evidence="1">
    <location>
        <begin position="1"/>
        <end position="24"/>
    </location>
</feature>
<organism evidence="2 3">
    <name type="scientific">Rubripirellula tenax</name>
    <dbReference type="NCBI Taxonomy" id="2528015"/>
    <lineage>
        <taxon>Bacteria</taxon>
        <taxon>Pseudomonadati</taxon>
        <taxon>Planctomycetota</taxon>
        <taxon>Planctomycetia</taxon>
        <taxon>Pirellulales</taxon>
        <taxon>Pirellulaceae</taxon>
        <taxon>Rubripirellula</taxon>
    </lineage>
</organism>
<accession>A0A5C6FAC8</accession>
<evidence type="ECO:0000256" key="1">
    <source>
        <dbReference type="SAM" id="SignalP"/>
    </source>
</evidence>
<evidence type="ECO:0000313" key="2">
    <source>
        <dbReference type="EMBL" id="TWU56501.1"/>
    </source>
</evidence>
<dbReference type="OrthoDB" id="237405at2"/>
<dbReference type="Proteomes" id="UP000318288">
    <property type="component" value="Unassembled WGS sequence"/>
</dbReference>